<accession>A0AAD5TZR9</accession>
<keyword evidence="2" id="KW-1185">Reference proteome</keyword>
<protein>
    <submittedName>
        <fullName evidence="1">Uncharacterized protein</fullName>
    </submittedName>
</protein>
<proteinExistence type="predicted"/>
<sequence>MSNGVKFFNVGILINMIETEIKIDIDLGYPKPIHNIFGDNLAKKINDIVYNNKLYVFVHDTSTENKDKTKPEYFERERTDSFDINLSNDLNIGKLNVNKEDRYRSSVILDINEYRGNRYYPGVATTTYS</sequence>
<dbReference type="Proteomes" id="UP001211065">
    <property type="component" value="Unassembled WGS sequence"/>
</dbReference>
<gene>
    <name evidence="1" type="ORF">HK099_004819</name>
</gene>
<organism evidence="1 2">
    <name type="scientific">Clydaea vesicula</name>
    <dbReference type="NCBI Taxonomy" id="447962"/>
    <lineage>
        <taxon>Eukaryota</taxon>
        <taxon>Fungi</taxon>
        <taxon>Fungi incertae sedis</taxon>
        <taxon>Chytridiomycota</taxon>
        <taxon>Chytridiomycota incertae sedis</taxon>
        <taxon>Chytridiomycetes</taxon>
        <taxon>Lobulomycetales</taxon>
        <taxon>Lobulomycetaceae</taxon>
        <taxon>Clydaea</taxon>
    </lineage>
</organism>
<dbReference type="EMBL" id="JADGJW010000352">
    <property type="protein sequence ID" value="KAJ3219106.1"/>
    <property type="molecule type" value="Genomic_DNA"/>
</dbReference>
<name>A0AAD5TZR9_9FUNG</name>
<evidence type="ECO:0000313" key="1">
    <source>
        <dbReference type="EMBL" id="KAJ3219106.1"/>
    </source>
</evidence>
<reference evidence="1" key="1">
    <citation type="submission" date="2020-05" db="EMBL/GenBank/DDBJ databases">
        <title>Phylogenomic resolution of chytrid fungi.</title>
        <authorList>
            <person name="Stajich J.E."/>
            <person name="Amses K."/>
            <person name="Simmons R."/>
            <person name="Seto K."/>
            <person name="Myers J."/>
            <person name="Bonds A."/>
            <person name="Quandt C.A."/>
            <person name="Barry K."/>
            <person name="Liu P."/>
            <person name="Grigoriev I."/>
            <person name="Longcore J.E."/>
            <person name="James T.Y."/>
        </authorList>
    </citation>
    <scope>NUCLEOTIDE SEQUENCE</scope>
    <source>
        <strain evidence="1">JEL0476</strain>
    </source>
</reference>
<dbReference type="AlphaFoldDB" id="A0AAD5TZR9"/>
<evidence type="ECO:0000313" key="2">
    <source>
        <dbReference type="Proteomes" id="UP001211065"/>
    </source>
</evidence>
<comment type="caution">
    <text evidence="1">The sequence shown here is derived from an EMBL/GenBank/DDBJ whole genome shotgun (WGS) entry which is preliminary data.</text>
</comment>